<name>A0A3M2WSQ5_PSEA0</name>
<comment type="caution">
    <text evidence="1">The sequence shown here is derived from an EMBL/GenBank/DDBJ whole genome shotgun (WGS) entry which is preliminary data.</text>
</comment>
<dbReference type="Proteomes" id="UP000277952">
    <property type="component" value="Unassembled WGS sequence"/>
</dbReference>
<gene>
    <name evidence="1" type="ORF">ALQ94_04170</name>
</gene>
<accession>A0A3M2WSQ5</accession>
<evidence type="ECO:0000313" key="1">
    <source>
        <dbReference type="EMBL" id="RML54580.1"/>
    </source>
</evidence>
<evidence type="ECO:0000313" key="2">
    <source>
        <dbReference type="Proteomes" id="UP000277952"/>
    </source>
</evidence>
<organism evidence="1 2">
    <name type="scientific">Pseudomonas amygdali pv. morsprunorum</name>
    <dbReference type="NCBI Taxonomy" id="129138"/>
    <lineage>
        <taxon>Bacteria</taxon>
        <taxon>Pseudomonadati</taxon>
        <taxon>Pseudomonadota</taxon>
        <taxon>Gammaproteobacteria</taxon>
        <taxon>Pseudomonadales</taxon>
        <taxon>Pseudomonadaceae</taxon>
        <taxon>Pseudomonas</taxon>
        <taxon>Pseudomonas amygdali</taxon>
    </lineage>
</organism>
<dbReference type="EMBL" id="RBNS01000125">
    <property type="protein sequence ID" value="RML54580.1"/>
    <property type="molecule type" value="Genomic_DNA"/>
</dbReference>
<proteinExistence type="predicted"/>
<dbReference type="AlphaFoldDB" id="A0A3M2WSQ5"/>
<sequence length="130" mass="14763">MERDRAHLANGFQDPISVLDRKVEAFVALKELDIGENVIADPVFVVYVKNPALIVRISPSSFPLGQPAAPVLPPFLFRLDLYQHWFRIVVIVPVTEMVVDKKIWRVLKNPAIPAGEINLYRLRNDGIHLD</sequence>
<reference evidence="1 2" key="1">
    <citation type="submission" date="2018-08" db="EMBL/GenBank/DDBJ databases">
        <title>Recombination of ecologically and evolutionarily significant loci maintains genetic cohesion in the Pseudomonas syringae species complex.</title>
        <authorList>
            <person name="Dillon M."/>
            <person name="Thakur S."/>
            <person name="Almeida R.N.D."/>
            <person name="Weir B.S."/>
            <person name="Guttman D.S."/>
        </authorList>
    </citation>
    <scope>NUCLEOTIDE SEQUENCE [LARGE SCALE GENOMIC DNA]</scope>
    <source>
        <strain evidence="1 2">19322</strain>
    </source>
</reference>
<protein>
    <submittedName>
        <fullName evidence="1">Uncharacterized protein</fullName>
    </submittedName>
</protein>